<evidence type="ECO:0000256" key="1">
    <source>
        <dbReference type="SAM" id="MobiDB-lite"/>
    </source>
</evidence>
<dbReference type="OrthoDB" id="3792227at2759"/>
<feature type="compositionally biased region" description="Polar residues" evidence="1">
    <location>
        <begin position="237"/>
        <end position="250"/>
    </location>
</feature>
<feature type="region of interest" description="Disordered" evidence="1">
    <location>
        <begin position="26"/>
        <end position="53"/>
    </location>
</feature>
<evidence type="ECO:0000313" key="3">
    <source>
        <dbReference type="Proteomes" id="UP000813461"/>
    </source>
</evidence>
<dbReference type="Proteomes" id="UP000813461">
    <property type="component" value="Unassembled WGS sequence"/>
</dbReference>
<feature type="region of interest" description="Disordered" evidence="1">
    <location>
        <begin position="300"/>
        <end position="319"/>
    </location>
</feature>
<feature type="region of interest" description="Disordered" evidence="1">
    <location>
        <begin position="236"/>
        <end position="257"/>
    </location>
</feature>
<evidence type="ECO:0000313" key="2">
    <source>
        <dbReference type="EMBL" id="KAH7086187.1"/>
    </source>
</evidence>
<feature type="compositionally biased region" description="Polar residues" evidence="1">
    <location>
        <begin position="26"/>
        <end position="45"/>
    </location>
</feature>
<dbReference type="EMBL" id="JAGMVJ010000011">
    <property type="protein sequence ID" value="KAH7086187.1"/>
    <property type="molecule type" value="Genomic_DNA"/>
</dbReference>
<keyword evidence="3" id="KW-1185">Reference proteome</keyword>
<protein>
    <submittedName>
        <fullName evidence="2">Uncharacterized protein</fullName>
    </submittedName>
</protein>
<sequence>MGRLPADIEDLARKVAQAFATAFAEQSTMVTSPTKSQLPKTQTAKAPTGRPTCPHERSEFLATRLPVPSQCPTCIIFEPINDIREVQQEFVDRGGAFSSKEKGEHHKTLKSNWKRAKISLMRIVTLYESLMNDPQVPANDKAKVRLALDVYEKRKVALARVPGLEYVEGAEEEQPTEEDTKIAGLMVELLKKVLDEEMQTEDKEYAAKWPAIATTEEPLKPWWKLTAKENLAITMHRPQTPSERPSISQPAPSPLTPRSILKRQQSLSSSPSMDGKRICIAETVTVSPAHLNVRDPSKLMLEPTEPTTQPHSKHATGEHKRARVQFWRPGAAYRPGPWASQACEEKANTSNMKVDWNELMKLEQTEAARESVVTEKMRNIAKIWAEKRATRNVIQSQNLEEWDKRFGKS</sequence>
<reference evidence="2" key="1">
    <citation type="journal article" date="2021" name="Nat. Commun.">
        <title>Genetic determinants of endophytism in the Arabidopsis root mycobiome.</title>
        <authorList>
            <person name="Mesny F."/>
            <person name="Miyauchi S."/>
            <person name="Thiergart T."/>
            <person name="Pickel B."/>
            <person name="Atanasova L."/>
            <person name="Karlsson M."/>
            <person name="Huettel B."/>
            <person name="Barry K.W."/>
            <person name="Haridas S."/>
            <person name="Chen C."/>
            <person name="Bauer D."/>
            <person name="Andreopoulos W."/>
            <person name="Pangilinan J."/>
            <person name="LaButti K."/>
            <person name="Riley R."/>
            <person name="Lipzen A."/>
            <person name="Clum A."/>
            <person name="Drula E."/>
            <person name="Henrissat B."/>
            <person name="Kohler A."/>
            <person name="Grigoriev I.V."/>
            <person name="Martin F.M."/>
            <person name="Hacquard S."/>
        </authorList>
    </citation>
    <scope>NUCLEOTIDE SEQUENCE</scope>
    <source>
        <strain evidence="2">MPI-SDFR-AT-0120</strain>
    </source>
</reference>
<proteinExistence type="predicted"/>
<dbReference type="AlphaFoldDB" id="A0A8K0VYA2"/>
<name>A0A8K0VYA2_9PLEO</name>
<organism evidence="2 3">
    <name type="scientific">Paraphoma chrysanthemicola</name>
    <dbReference type="NCBI Taxonomy" id="798071"/>
    <lineage>
        <taxon>Eukaryota</taxon>
        <taxon>Fungi</taxon>
        <taxon>Dikarya</taxon>
        <taxon>Ascomycota</taxon>
        <taxon>Pezizomycotina</taxon>
        <taxon>Dothideomycetes</taxon>
        <taxon>Pleosporomycetidae</taxon>
        <taxon>Pleosporales</taxon>
        <taxon>Pleosporineae</taxon>
        <taxon>Phaeosphaeriaceae</taxon>
        <taxon>Paraphoma</taxon>
    </lineage>
</organism>
<gene>
    <name evidence="2" type="ORF">FB567DRAFT_497126</name>
</gene>
<comment type="caution">
    <text evidence="2">The sequence shown here is derived from an EMBL/GenBank/DDBJ whole genome shotgun (WGS) entry which is preliminary data.</text>
</comment>
<accession>A0A8K0VYA2</accession>